<feature type="domain" description="Anaphase-promoting complex subunit 1 C-terminal" evidence="7">
    <location>
        <begin position="1602"/>
        <end position="1754"/>
    </location>
</feature>
<feature type="region of interest" description="Disordered" evidence="6">
    <location>
        <begin position="821"/>
        <end position="863"/>
    </location>
</feature>
<dbReference type="FunFam" id="1.25.10.10:FF:000302">
    <property type="entry name" value="Anaphase-promoting complex subunit 1"/>
    <property type="match status" value="1"/>
</dbReference>
<keyword evidence="4" id="KW-0498">Mitosis</keyword>
<proteinExistence type="inferred from homology"/>
<keyword evidence="5" id="KW-0131">Cell cycle</keyword>
<dbReference type="PANTHER" id="PTHR12827">
    <property type="entry name" value="MEIOTIC CHECKPOINT REGULATOR TSG24 FAMILY MEMBER"/>
    <property type="match status" value="1"/>
</dbReference>
<evidence type="ECO:0000256" key="5">
    <source>
        <dbReference type="ARBA" id="ARBA00023306"/>
    </source>
</evidence>
<protein>
    <submittedName>
        <fullName evidence="10">Anaphase-promoting complex subunit 1</fullName>
    </submittedName>
</protein>
<keyword evidence="11" id="KW-1185">Reference proteome</keyword>
<dbReference type="Proteomes" id="UP000235965">
    <property type="component" value="Unassembled WGS sequence"/>
</dbReference>
<dbReference type="PANTHER" id="PTHR12827:SF3">
    <property type="entry name" value="ANAPHASE-PROMOTING COMPLEX SUBUNIT 1"/>
    <property type="match status" value="1"/>
</dbReference>
<sequence>MFERDMERMQKVTSSSVSEMHSTVGNFPQLPTVFALLHPLDEVSPVLAKHGGLSYMSDPCQKIVFTSEEPSICMLYDTRTGLHSVWKVRKALPEECQAICSCVESSLNHSSASIVAIGSSSSSMKTHSVFAGTTTDGNRSSFTSSPQMSRSHSPMAAISRCQSSSASASNLTRLTLTPSPRGWQSSRHNHISSWSPGSGTPPPDSRMMTSMTVVDNVADAKPVFPELCLEHIWTENLGVPRDVSYGPSNRVFLSSDLVGQTYLCYLVPSLSQLFCTRLEKVNSEQKLVFGVVNNITAKDAAPLPQLNMIVAVDLTGGIVLYSGMNLVGKVHVAGIPSALTTSSYLSLNLGSQFATPFPRRSSLLPTSRSTSAMDPRFDDEVCLLSPVHAAHGAVNTMLSVDEAEGFPLSMPRQGQLSGLRDAVGSRVTLEYSDGSLFRMSLPQLCSSPLVSECLSTMKQVLQRDLAMHVLIKWYGVRNAPGTQDISPAQEWQLFIGVLLELLGYDVDKLPVIHQQESDVTGISGVLTKKKRVSDSGSESDWDYLLLSAHHRALGHGLACLLGLQPVEAVGPSFSPPPVPQINTSAILFNSITLILFSLHLLYEELKLNMLLAESLPLLAQLLHQLASDLKMQEYILHYWKDFPFHCPLVNSSLQESQISDLDIKKLSLRSFIPMDPPSIFQHVYQLIRGQDTEPFPYISNVNKKTKDIVQLVVLLTLGYQFPHLQLDNFVKPVVPAGSRAEPQEVLSSSGTGNSSKYPMPYRAVLLMAEMGMTRRELQTLPAGIALLLNDAIYSCRKDPPSDWPESAYRLIVRQDLAAHCCQSKTPGPTSGSSSSSSGNTLYSHLPQSGSPSSNGNDASRKTAAAAVTRVTECEQDDGMETMDQEILKLRFSKDHRVAEVRRLLQSSHPVQISITQRPEVSDHEFIEEQEKHLYAICTRTMALPVGRGMFTLRTAAPVVTETLPIPRLCLTGRAPPRGTTVDLSHIEVVPNMNLWPLFHNGVAAGLRIAPNATNIDSNWIVFNKPKGTSEVPTEHAGLLMALGLNGHLNNLAELYTYEYLIKCHEMTSVGLLLGVAATKRGTMDVATTKLMGVHVEALLPPTSIELDVPQNIQVAALLGVGLIFEGTAHRHIAEVLLSEIGRPPGPEMENSLDRESYSLAAGLALGLVVLGKGSKLSGLGDLAVPDTLHYYMVGGHRRPLIGSQKEKYKSPSYQIREGDSVNIDVTSPGATLALGMMYFNTGNRAVADWMKAPDTQYLLDFVRPDFLLLRIIARSLILWDDILPTSEWVESNLPATIRPYCLVKPRPGMPDNVDYETMNQAYCNILAGACMALGLRFAGSANNEAFETLLKYAKTFTFLTGKSIAELAGKSTIETCLNVILLSLAMVMAGTGELEVLRKCRYLRSRVGPTNSVITYGSHLATHMALGLLFLGSGHYTLGTSPSAVAAMICAFFPKFPTHSNDNRYHLQAFRHLYVLAVEPRLLVPRDIDTGHLCYVHLTVVYLDTVHYTEQQVRLRAPCILPELRKLQEVKVEDDRYWGIVFHRDHNWNQLQNLLDNSGCLDVKQRAGCLSYLEDPQGFRSLLAQTLTSETVISWSVPAESICAFSSDPTMVNFAHHFLETEGCNGSSDELEVMQMLTRLVYECVTQDKLGIVPIWITLLKALMNLRPRQAHVFLTWQLKLLAAQVLTHRTPISSQHLVAPSLALSVQQYVNKVLDSWQTELAPLLRQYMTGNLHQKSEHLRQLVTYLTYCDIPSPSKIAPLLEGNMDLVSLYARLQPLGLPMDTFCRIQDVMSSTSQIT</sequence>
<feature type="compositionally biased region" description="Low complexity" evidence="6">
    <location>
        <begin position="825"/>
        <end position="838"/>
    </location>
</feature>
<dbReference type="InterPro" id="IPR046794">
    <property type="entry name" value="Apc1_MidN"/>
</dbReference>
<evidence type="ECO:0000256" key="4">
    <source>
        <dbReference type="ARBA" id="ARBA00022776"/>
    </source>
</evidence>
<evidence type="ECO:0000256" key="6">
    <source>
        <dbReference type="SAM" id="MobiDB-lite"/>
    </source>
</evidence>
<reference evidence="10 11" key="1">
    <citation type="submission" date="2017-12" db="EMBL/GenBank/DDBJ databases">
        <title>Hemimetabolous genomes reveal molecular basis of termite eusociality.</title>
        <authorList>
            <person name="Harrison M.C."/>
            <person name="Jongepier E."/>
            <person name="Robertson H.M."/>
            <person name="Arning N."/>
            <person name="Bitard-Feildel T."/>
            <person name="Chao H."/>
            <person name="Childers C.P."/>
            <person name="Dinh H."/>
            <person name="Doddapaneni H."/>
            <person name="Dugan S."/>
            <person name="Gowin J."/>
            <person name="Greiner C."/>
            <person name="Han Y."/>
            <person name="Hu H."/>
            <person name="Hughes D.S.T."/>
            <person name="Huylmans A.-K."/>
            <person name="Kemena C."/>
            <person name="Kremer L.P.M."/>
            <person name="Lee S.L."/>
            <person name="Lopez-Ezquerra A."/>
            <person name="Mallet L."/>
            <person name="Monroy-Kuhn J.M."/>
            <person name="Moser A."/>
            <person name="Murali S.C."/>
            <person name="Muzny D.M."/>
            <person name="Otani S."/>
            <person name="Piulachs M.-D."/>
            <person name="Poelchau M."/>
            <person name="Qu J."/>
            <person name="Schaub F."/>
            <person name="Wada-Katsumata A."/>
            <person name="Worley K.C."/>
            <person name="Xie Q."/>
            <person name="Ylla G."/>
            <person name="Poulsen M."/>
            <person name="Gibbs R.A."/>
            <person name="Schal C."/>
            <person name="Richards S."/>
            <person name="Belles X."/>
            <person name="Korb J."/>
            <person name="Bornberg-Bauer E."/>
        </authorList>
    </citation>
    <scope>NUCLEOTIDE SEQUENCE [LARGE SCALE GENOMIC DNA]</scope>
    <source>
        <tissue evidence="10">Whole body</tissue>
    </source>
</reference>
<name>A0A2J7PG18_9NEOP</name>
<feature type="domain" description="Anaphase-promoting complex subunit 1 middle" evidence="8">
    <location>
        <begin position="501"/>
        <end position="817"/>
    </location>
</feature>
<dbReference type="Gene3D" id="1.25.10.10">
    <property type="entry name" value="Leucine-rich Repeat Variant"/>
    <property type="match status" value="2"/>
</dbReference>
<dbReference type="Pfam" id="PF20518">
    <property type="entry name" value="Apc1_MidN"/>
    <property type="match status" value="1"/>
</dbReference>
<evidence type="ECO:0000259" key="9">
    <source>
        <dbReference type="Pfam" id="PF21282"/>
    </source>
</evidence>
<evidence type="ECO:0000256" key="2">
    <source>
        <dbReference type="ARBA" id="ARBA00022618"/>
    </source>
</evidence>
<dbReference type="InterPro" id="IPR011989">
    <property type="entry name" value="ARM-like"/>
</dbReference>
<dbReference type="STRING" id="105785.A0A2J7PG18"/>
<dbReference type="GO" id="GO:0060090">
    <property type="term" value="F:molecular adaptor activity"/>
    <property type="evidence" value="ECO:0007669"/>
    <property type="project" value="TreeGrafter"/>
</dbReference>
<dbReference type="GO" id="GO:0031145">
    <property type="term" value="P:anaphase-promoting complex-dependent catabolic process"/>
    <property type="evidence" value="ECO:0007669"/>
    <property type="project" value="TreeGrafter"/>
</dbReference>
<feature type="compositionally biased region" description="Polar residues" evidence="6">
    <location>
        <begin position="839"/>
        <end position="857"/>
    </location>
</feature>
<comment type="caution">
    <text evidence="10">The sequence shown here is derived from an EMBL/GenBank/DDBJ whole genome shotgun (WGS) entry which is preliminary data.</text>
</comment>
<dbReference type="Pfam" id="PF01851">
    <property type="entry name" value="PC_rep"/>
    <property type="match status" value="1"/>
</dbReference>
<dbReference type="InterPro" id="IPR041221">
    <property type="entry name" value="APC1_C"/>
</dbReference>
<feature type="compositionally biased region" description="Polar residues" evidence="6">
    <location>
        <begin position="131"/>
        <end position="152"/>
    </location>
</feature>
<dbReference type="GO" id="GO:0005680">
    <property type="term" value="C:anaphase-promoting complex"/>
    <property type="evidence" value="ECO:0007669"/>
    <property type="project" value="InterPro"/>
</dbReference>
<feature type="region of interest" description="Disordered" evidence="6">
    <location>
        <begin position="176"/>
        <end position="204"/>
    </location>
</feature>
<gene>
    <name evidence="10" type="ORF">B7P43_G01037</name>
</gene>
<dbReference type="InterPro" id="IPR002015">
    <property type="entry name" value="Proteasome/cyclosome_rpt"/>
</dbReference>
<dbReference type="GO" id="GO:0007091">
    <property type="term" value="P:metaphase/anaphase transition of mitotic cell cycle"/>
    <property type="evidence" value="ECO:0007669"/>
    <property type="project" value="TreeGrafter"/>
</dbReference>
<dbReference type="InterPro" id="IPR024990">
    <property type="entry name" value="Apc1"/>
</dbReference>
<evidence type="ECO:0000259" key="7">
    <source>
        <dbReference type="Pfam" id="PF18122"/>
    </source>
</evidence>
<evidence type="ECO:0000256" key="3">
    <source>
        <dbReference type="ARBA" id="ARBA00022737"/>
    </source>
</evidence>
<dbReference type="Pfam" id="PF21282">
    <property type="entry name" value="APC1_3rd"/>
    <property type="match status" value="1"/>
</dbReference>
<evidence type="ECO:0000313" key="11">
    <source>
        <dbReference type="Proteomes" id="UP000235965"/>
    </source>
</evidence>
<dbReference type="GO" id="GO:0051301">
    <property type="term" value="P:cell division"/>
    <property type="evidence" value="ECO:0007669"/>
    <property type="project" value="UniProtKB-KW"/>
</dbReference>
<dbReference type="FunCoup" id="A0A2J7PG18">
    <property type="interactions" value="1574"/>
</dbReference>
<accession>A0A2J7PG18</accession>
<dbReference type="EMBL" id="NEVH01025635">
    <property type="protein sequence ID" value="PNF15271.1"/>
    <property type="molecule type" value="Genomic_DNA"/>
</dbReference>
<dbReference type="OrthoDB" id="26401at2759"/>
<organism evidence="10 11">
    <name type="scientific">Cryptotermes secundus</name>
    <dbReference type="NCBI Taxonomy" id="105785"/>
    <lineage>
        <taxon>Eukaryota</taxon>
        <taxon>Metazoa</taxon>
        <taxon>Ecdysozoa</taxon>
        <taxon>Arthropoda</taxon>
        <taxon>Hexapoda</taxon>
        <taxon>Insecta</taxon>
        <taxon>Pterygota</taxon>
        <taxon>Neoptera</taxon>
        <taxon>Polyneoptera</taxon>
        <taxon>Dictyoptera</taxon>
        <taxon>Blattodea</taxon>
        <taxon>Blattoidea</taxon>
        <taxon>Termitoidae</taxon>
        <taxon>Kalotermitidae</taxon>
        <taxon>Cryptotermitinae</taxon>
        <taxon>Cryptotermes</taxon>
    </lineage>
</organism>
<feature type="region of interest" description="Disordered" evidence="6">
    <location>
        <begin position="126"/>
        <end position="159"/>
    </location>
</feature>
<dbReference type="InParanoid" id="A0A2J7PG18"/>
<dbReference type="InterPro" id="IPR048971">
    <property type="entry name" value="Apc1_3rd"/>
</dbReference>
<evidence type="ECO:0000259" key="8">
    <source>
        <dbReference type="Pfam" id="PF20518"/>
    </source>
</evidence>
<evidence type="ECO:0000313" key="10">
    <source>
        <dbReference type="EMBL" id="PNF15271.1"/>
    </source>
</evidence>
<keyword evidence="3" id="KW-0677">Repeat</keyword>
<dbReference type="Pfam" id="PF18122">
    <property type="entry name" value="APC1_C"/>
    <property type="match status" value="1"/>
</dbReference>
<evidence type="ECO:0000256" key="1">
    <source>
        <dbReference type="ARBA" id="ARBA00010547"/>
    </source>
</evidence>
<feature type="compositionally biased region" description="Polar residues" evidence="6">
    <location>
        <begin position="176"/>
        <end position="186"/>
    </location>
</feature>
<comment type="similarity">
    <text evidence="1">Belongs to the APC1 family.</text>
</comment>
<keyword evidence="2" id="KW-0132">Cell division</keyword>
<dbReference type="GO" id="GO:0070979">
    <property type="term" value="P:protein K11-linked ubiquitination"/>
    <property type="evidence" value="ECO:0007669"/>
    <property type="project" value="TreeGrafter"/>
</dbReference>
<feature type="domain" description="Anaphase-promoting complex subunit 1 beta-sandwich" evidence="9">
    <location>
        <begin position="1481"/>
        <end position="1566"/>
    </location>
</feature>